<sequence>MKLRRTKYYTHCDRCSRWAAFDYQMADGSCACLCETCLAVAMRQEIDTLCRRMAAKDCEHVACAGGERLAACAVRINVPGRGLSLQTRGRRVLAA</sequence>
<reference evidence="1" key="1">
    <citation type="journal article" date="2021" name="PeerJ">
        <title>Extensive microbial diversity within the chicken gut microbiome revealed by metagenomics and culture.</title>
        <authorList>
            <person name="Gilroy R."/>
            <person name="Ravi A."/>
            <person name="Getino M."/>
            <person name="Pursley I."/>
            <person name="Horton D.L."/>
            <person name="Alikhan N.F."/>
            <person name="Baker D."/>
            <person name="Gharbi K."/>
            <person name="Hall N."/>
            <person name="Watson M."/>
            <person name="Adriaenssens E.M."/>
            <person name="Foster-Nyarko E."/>
            <person name="Jarju S."/>
            <person name="Secka A."/>
            <person name="Antonio M."/>
            <person name="Oren A."/>
            <person name="Chaudhuri R.R."/>
            <person name="La Ragione R."/>
            <person name="Hildebrand F."/>
            <person name="Pallen M.J."/>
        </authorList>
    </citation>
    <scope>NUCLEOTIDE SEQUENCE</scope>
    <source>
        <strain evidence="1">ChiHecec2B26-446</strain>
    </source>
</reference>
<gene>
    <name evidence="1" type="ORF">H9894_00010</name>
</gene>
<evidence type="ECO:0000313" key="2">
    <source>
        <dbReference type="Proteomes" id="UP000886752"/>
    </source>
</evidence>
<dbReference type="AlphaFoldDB" id="A0A9D1PU13"/>
<reference evidence="1" key="2">
    <citation type="submission" date="2021-04" db="EMBL/GenBank/DDBJ databases">
        <authorList>
            <person name="Gilroy R."/>
        </authorList>
    </citation>
    <scope>NUCLEOTIDE SEQUENCE</scope>
    <source>
        <strain evidence="1">ChiHecec2B26-446</strain>
    </source>
</reference>
<dbReference type="Proteomes" id="UP000886752">
    <property type="component" value="Unassembled WGS sequence"/>
</dbReference>
<name>A0A9D1PU13_9BACT</name>
<proteinExistence type="predicted"/>
<protein>
    <submittedName>
        <fullName evidence="1">Uncharacterized protein</fullName>
    </submittedName>
</protein>
<organism evidence="1 2">
    <name type="scientific">Candidatus Desulfovibrio intestinipullorum</name>
    <dbReference type="NCBI Taxonomy" id="2838536"/>
    <lineage>
        <taxon>Bacteria</taxon>
        <taxon>Pseudomonadati</taxon>
        <taxon>Thermodesulfobacteriota</taxon>
        <taxon>Desulfovibrionia</taxon>
        <taxon>Desulfovibrionales</taxon>
        <taxon>Desulfovibrionaceae</taxon>
        <taxon>Desulfovibrio</taxon>
    </lineage>
</organism>
<comment type="caution">
    <text evidence="1">The sequence shown here is derived from an EMBL/GenBank/DDBJ whole genome shotgun (WGS) entry which is preliminary data.</text>
</comment>
<accession>A0A9D1PU13</accession>
<evidence type="ECO:0000313" key="1">
    <source>
        <dbReference type="EMBL" id="HIV99574.1"/>
    </source>
</evidence>
<dbReference type="EMBL" id="DXHV01000001">
    <property type="protein sequence ID" value="HIV99574.1"/>
    <property type="molecule type" value="Genomic_DNA"/>
</dbReference>